<accession>A0A1I0MY58</accession>
<dbReference type="Gene3D" id="3.40.50.1000">
    <property type="entry name" value="HAD superfamily/HAD-like"/>
    <property type="match status" value="1"/>
</dbReference>
<gene>
    <name evidence="1" type="ORF">SAMN05421659_102215</name>
</gene>
<dbReference type="Pfam" id="PF13419">
    <property type="entry name" value="HAD_2"/>
    <property type="match status" value="1"/>
</dbReference>
<sequence length="217" mass="24177">MKYKLCIFDLDGTTADSVGAIAHTANQCLTLYGLKPNPVEDYKLFAGEGQFELIKRALKAAGDKELKLYDQVMPKYIELFKTGCIYNVTSYPGVIEMLEKMKQIGIKIAILSNKQNDNTVKVVETIFGKGFFDVILGQKDTHNRKPSPEGANILMEEFKVKSEECLYIGDTATDMETGINAGIDTVGVTWGFRTRKELAFAKAKYIVDEPKEILGLL</sequence>
<dbReference type="Gene3D" id="1.10.150.240">
    <property type="entry name" value="Putative phosphatase, domain 2"/>
    <property type="match status" value="1"/>
</dbReference>
<dbReference type="GO" id="GO:0008967">
    <property type="term" value="F:phosphoglycolate phosphatase activity"/>
    <property type="evidence" value="ECO:0007669"/>
    <property type="project" value="TreeGrafter"/>
</dbReference>
<name>A0A1I0MY58_9FIRM</name>
<dbReference type="OrthoDB" id="9807630at2"/>
<dbReference type="PANTHER" id="PTHR43434">
    <property type="entry name" value="PHOSPHOGLYCOLATE PHOSPHATASE"/>
    <property type="match status" value="1"/>
</dbReference>
<dbReference type="InterPro" id="IPR041492">
    <property type="entry name" value="HAD_2"/>
</dbReference>
<dbReference type="AlphaFoldDB" id="A0A1I0MY58"/>
<dbReference type="PRINTS" id="PR00413">
    <property type="entry name" value="HADHALOGNASE"/>
</dbReference>
<proteinExistence type="predicted"/>
<evidence type="ECO:0000313" key="1">
    <source>
        <dbReference type="EMBL" id="SEV93259.1"/>
    </source>
</evidence>
<keyword evidence="2" id="KW-1185">Reference proteome</keyword>
<dbReference type="InterPro" id="IPR023214">
    <property type="entry name" value="HAD_sf"/>
</dbReference>
<dbReference type="STRING" id="99656.SAMN05421659_102215"/>
<organism evidence="1 2">
    <name type="scientific">[Clostridium] fimetarium</name>
    <dbReference type="NCBI Taxonomy" id="99656"/>
    <lineage>
        <taxon>Bacteria</taxon>
        <taxon>Bacillati</taxon>
        <taxon>Bacillota</taxon>
        <taxon>Clostridia</taxon>
        <taxon>Lachnospirales</taxon>
        <taxon>Lachnospiraceae</taxon>
    </lineage>
</organism>
<dbReference type="InterPro" id="IPR023198">
    <property type="entry name" value="PGP-like_dom2"/>
</dbReference>
<dbReference type="GO" id="GO:0006281">
    <property type="term" value="P:DNA repair"/>
    <property type="evidence" value="ECO:0007669"/>
    <property type="project" value="TreeGrafter"/>
</dbReference>
<dbReference type="PANTHER" id="PTHR43434:SF1">
    <property type="entry name" value="PHOSPHOGLYCOLATE PHOSPHATASE"/>
    <property type="match status" value="1"/>
</dbReference>
<dbReference type="RefSeq" id="WP_092450610.1">
    <property type="nucleotide sequence ID" value="NZ_FOJI01000002.1"/>
</dbReference>
<dbReference type="InterPro" id="IPR036412">
    <property type="entry name" value="HAD-like_sf"/>
</dbReference>
<dbReference type="SUPFAM" id="SSF56784">
    <property type="entry name" value="HAD-like"/>
    <property type="match status" value="1"/>
</dbReference>
<dbReference type="InterPro" id="IPR050155">
    <property type="entry name" value="HAD-like_hydrolase_sf"/>
</dbReference>
<dbReference type="FunFam" id="3.40.50.1000:FF:000022">
    <property type="entry name" value="Phosphoglycolate phosphatase"/>
    <property type="match status" value="1"/>
</dbReference>
<dbReference type="NCBIfam" id="TIGR01509">
    <property type="entry name" value="HAD-SF-IA-v3"/>
    <property type="match status" value="1"/>
</dbReference>
<dbReference type="NCBIfam" id="TIGR01662">
    <property type="entry name" value="HAD-SF-IIIA"/>
    <property type="match status" value="1"/>
</dbReference>
<dbReference type="NCBIfam" id="TIGR01549">
    <property type="entry name" value="HAD-SF-IA-v1"/>
    <property type="match status" value="1"/>
</dbReference>
<dbReference type="Proteomes" id="UP000199701">
    <property type="component" value="Unassembled WGS sequence"/>
</dbReference>
<dbReference type="InterPro" id="IPR006439">
    <property type="entry name" value="HAD-SF_hydro_IA"/>
</dbReference>
<dbReference type="EMBL" id="FOJI01000002">
    <property type="protein sequence ID" value="SEV93259.1"/>
    <property type="molecule type" value="Genomic_DNA"/>
</dbReference>
<dbReference type="SFLD" id="SFLDG01129">
    <property type="entry name" value="C1.5:_HAD__Beta-PGM__Phosphata"/>
    <property type="match status" value="1"/>
</dbReference>
<evidence type="ECO:0000313" key="2">
    <source>
        <dbReference type="Proteomes" id="UP000199701"/>
    </source>
</evidence>
<dbReference type="SFLD" id="SFLDG01135">
    <property type="entry name" value="C1.5.6:_HAD__Beta-PGM__Phospha"/>
    <property type="match status" value="1"/>
</dbReference>
<reference evidence="1 2" key="1">
    <citation type="submission" date="2016-10" db="EMBL/GenBank/DDBJ databases">
        <authorList>
            <person name="de Groot N.N."/>
        </authorList>
    </citation>
    <scope>NUCLEOTIDE SEQUENCE [LARGE SCALE GENOMIC DNA]</scope>
    <source>
        <strain evidence="1 2">DSM 9179</strain>
    </source>
</reference>
<dbReference type="SFLD" id="SFLDS00003">
    <property type="entry name" value="Haloacid_Dehalogenase"/>
    <property type="match status" value="1"/>
</dbReference>
<protein>
    <submittedName>
        <fullName evidence="1">Phosphoglycolate phosphatase</fullName>
    </submittedName>
</protein>
<dbReference type="InterPro" id="IPR006549">
    <property type="entry name" value="HAD-SF_hydro_IIIA"/>
</dbReference>